<comment type="similarity">
    <text evidence="9">Belongs to the GSP H family.</text>
</comment>
<dbReference type="NCBIfam" id="TIGR01708">
    <property type="entry name" value="typeII_sec_gspH"/>
    <property type="match status" value="1"/>
</dbReference>
<proteinExistence type="inferred from homology"/>
<dbReference type="InterPro" id="IPR049875">
    <property type="entry name" value="TypeII_GspH"/>
</dbReference>
<dbReference type="PROSITE" id="PS00409">
    <property type="entry name" value="PROKAR_NTER_METHYL"/>
    <property type="match status" value="1"/>
</dbReference>
<evidence type="ECO:0000259" key="11">
    <source>
        <dbReference type="Pfam" id="PF12019"/>
    </source>
</evidence>
<dbReference type="RefSeq" id="WP_167606172.1">
    <property type="nucleotide sequence ID" value="NZ_SOYS01000001.1"/>
</dbReference>
<comment type="subcellular location">
    <subcellularLocation>
        <location evidence="1">Cell inner membrane</location>
        <topology evidence="1">Single-pass membrane protein</topology>
    </subcellularLocation>
</comment>
<dbReference type="InterPro" id="IPR022346">
    <property type="entry name" value="T2SS_GspH"/>
</dbReference>
<comment type="caution">
    <text evidence="12">The sequence shown here is derived from an EMBL/GenBank/DDBJ whole genome shotgun (WGS) entry which is preliminary data.</text>
</comment>
<evidence type="ECO:0000256" key="2">
    <source>
        <dbReference type="ARBA" id="ARBA00021549"/>
    </source>
</evidence>
<keyword evidence="8" id="KW-0472">Membrane</keyword>
<evidence type="ECO:0000256" key="4">
    <source>
        <dbReference type="ARBA" id="ARBA00022481"/>
    </source>
</evidence>
<feature type="domain" description="General secretion pathway GspH" evidence="11">
    <location>
        <begin position="44"/>
        <end position="139"/>
    </location>
</feature>
<dbReference type="InterPro" id="IPR045584">
    <property type="entry name" value="Pilin-like"/>
</dbReference>
<evidence type="ECO:0000313" key="12">
    <source>
        <dbReference type="EMBL" id="NIY46293.1"/>
    </source>
</evidence>
<evidence type="ECO:0000313" key="13">
    <source>
        <dbReference type="Proteomes" id="UP000697927"/>
    </source>
</evidence>
<reference evidence="12 13" key="1">
    <citation type="journal article" date="2020" name="Microorganisms">
        <title>Polyphasic Characterisation of Cedecea colo sp. nov., a New Enteric Bacterium Isolated from the Koala Hindgut.</title>
        <authorList>
            <person name="Boath J.M."/>
            <person name="Dakhal S."/>
            <person name="Van T.T.H."/>
            <person name="Moore R.J."/>
            <person name="Dekiwadia C."/>
            <person name="Macreadie I.G."/>
        </authorList>
    </citation>
    <scope>NUCLEOTIDE SEQUENCE [LARGE SCALE GENOMIC DNA]</scope>
    <source>
        <strain evidence="12 13">ZA</strain>
    </source>
</reference>
<evidence type="ECO:0000256" key="1">
    <source>
        <dbReference type="ARBA" id="ARBA00004377"/>
    </source>
</evidence>
<keyword evidence="7" id="KW-1133">Transmembrane helix</keyword>
<dbReference type="NCBIfam" id="TIGR02532">
    <property type="entry name" value="IV_pilin_GFxxxE"/>
    <property type="match status" value="1"/>
</dbReference>
<keyword evidence="13" id="KW-1185">Reference proteome</keyword>
<keyword evidence="5" id="KW-0997">Cell inner membrane</keyword>
<dbReference type="Proteomes" id="UP000697927">
    <property type="component" value="Unassembled WGS sequence"/>
</dbReference>
<dbReference type="InterPro" id="IPR012902">
    <property type="entry name" value="N_methyl_site"/>
</dbReference>
<name>A0ABX0VGP1_9ENTR</name>
<evidence type="ECO:0000256" key="9">
    <source>
        <dbReference type="ARBA" id="ARBA00025772"/>
    </source>
</evidence>
<evidence type="ECO:0000256" key="6">
    <source>
        <dbReference type="ARBA" id="ARBA00022692"/>
    </source>
</evidence>
<evidence type="ECO:0000256" key="10">
    <source>
        <dbReference type="ARBA" id="ARBA00030775"/>
    </source>
</evidence>
<dbReference type="PRINTS" id="PR00885">
    <property type="entry name" value="BCTERIALGSPH"/>
</dbReference>
<protein>
    <recommendedName>
        <fullName evidence="2">Type II secretion system protein H</fullName>
    </recommendedName>
    <alternativeName>
        <fullName evidence="10">General secretion pathway protein H</fullName>
    </alternativeName>
</protein>
<dbReference type="SUPFAM" id="SSF54523">
    <property type="entry name" value="Pili subunits"/>
    <property type="match status" value="1"/>
</dbReference>
<dbReference type="Pfam" id="PF07963">
    <property type="entry name" value="N_methyl"/>
    <property type="match status" value="1"/>
</dbReference>
<organism evidence="12 13">
    <name type="scientific">Cedecea colo</name>
    <dbReference type="NCBI Taxonomy" id="2552946"/>
    <lineage>
        <taxon>Bacteria</taxon>
        <taxon>Pseudomonadati</taxon>
        <taxon>Pseudomonadota</taxon>
        <taxon>Gammaproteobacteria</taxon>
        <taxon>Enterobacterales</taxon>
        <taxon>Enterobacteriaceae</taxon>
        <taxon>Cedecea</taxon>
    </lineage>
</organism>
<evidence type="ECO:0000256" key="7">
    <source>
        <dbReference type="ARBA" id="ARBA00022989"/>
    </source>
</evidence>
<accession>A0ABX0VGP1</accession>
<keyword evidence="6" id="KW-0812">Transmembrane</keyword>
<evidence type="ECO:0000256" key="3">
    <source>
        <dbReference type="ARBA" id="ARBA00022475"/>
    </source>
</evidence>
<keyword evidence="3" id="KW-1003">Cell membrane</keyword>
<gene>
    <name evidence="12" type="primary">gspH</name>
    <name evidence="12" type="ORF">E2L00_01840</name>
</gene>
<sequence>MIVSGRQRGFTLLEMMLVLLLLGLGASMVVSQMPNATYRAAQESQRLAERLQRLTYQAALEGRAYGLVVQRDRWQLRRWQAQGWQNLSLPHGAGAQTLPAGWHLQLIQPGPEAEDGVPQVLLLPGGEIMPFRLRYFSAGQLMAEIVMDDEGGIHTDNKIDEKL</sequence>
<dbReference type="InterPro" id="IPR002416">
    <property type="entry name" value="T2SS_protein-GspH"/>
</dbReference>
<dbReference type="EMBL" id="SOYS01000001">
    <property type="protein sequence ID" value="NIY46293.1"/>
    <property type="molecule type" value="Genomic_DNA"/>
</dbReference>
<dbReference type="Gene3D" id="3.55.40.10">
    <property type="entry name" value="minor pseudopilin epsh domain"/>
    <property type="match status" value="1"/>
</dbReference>
<dbReference type="Pfam" id="PF12019">
    <property type="entry name" value="GspH"/>
    <property type="match status" value="1"/>
</dbReference>
<evidence type="ECO:0000256" key="8">
    <source>
        <dbReference type="ARBA" id="ARBA00023136"/>
    </source>
</evidence>
<keyword evidence="4" id="KW-0488">Methylation</keyword>
<evidence type="ECO:0000256" key="5">
    <source>
        <dbReference type="ARBA" id="ARBA00022519"/>
    </source>
</evidence>